<evidence type="ECO:0008006" key="4">
    <source>
        <dbReference type="Google" id="ProtNLM"/>
    </source>
</evidence>
<evidence type="ECO:0000313" key="3">
    <source>
        <dbReference type="Proteomes" id="UP000007509"/>
    </source>
</evidence>
<protein>
    <recommendedName>
        <fullName evidence="4">C1q domain-containing protein</fullName>
    </recommendedName>
</protein>
<feature type="chain" id="PRO_5003755116" description="C1q domain-containing protein" evidence="1">
    <location>
        <begin position="24"/>
        <end position="256"/>
    </location>
</feature>
<gene>
    <name evidence="2" type="ORF">PMI13_01243</name>
</gene>
<dbReference type="PATRIC" id="fig|1144316.3.peg.1246"/>
<dbReference type="Proteomes" id="UP000007509">
    <property type="component" value="Unassembled WGS sequence"/>
</dbReference>
<keyword evidence="3" id="KW-1185">Reference proteome</keyword>
<evidence type="ECO:0000256" key="1">
    <source>
        <dbReference type="SAM" id="SignalP"/>
    </source>
</evidence>
<dbReference type="RefSeq" id="WP_007841702.1">
    <property type="nucleotide sequence ID" value="NZ_AKJY01000015.1"/>
</dbReference>
<feature type="signal peptide" evidence="1">
    <location>
        <begin position="1"/>
        <end position="23"/>
    </location>
</feature>
<organism evidence="2 3">
    <name type="scientific">Chryseobacterium populi</name>
    <dbReference type="NCBI Taxonomy" id="1144316"/>
    <lineage>
        <taxon>Bacteria</taxon>
        <taxon>Pseudomonadati</taxon>
        <taxon>Bacteroidota</taxon>
        <taxon>Flavobacteriia</taxon>
        <taxon>Flavobacteriales</taxon>
        <taxon>Weeksellaceae</taxon>
        <taxon>Chryseobacterium group</taxon>
        <taxon>Chryseobacterium</taxon>
    </lineage>
</organism>
<dbReference type="EMBL" id="AKJY01000015">
    <property type="protein sequence ID" value="EJL74037.1"/>
    <property type="molecule type" value="Genomic_DNA"/>
</dbReference>
<evidence type="ECO:0000313" key="2">
    <source>
        <dbReference type="EMBL" id="EJL74037.1"/>
    </source>
</evidence>
<sequence>MKKTKKTKLLLLPLYFVTCFLNAQQGSVGIGTTNPDPSAILEVVAANKGVQLPVVSLTSATDITTVGNPKMGFVVYNTAVAGSGTTQVNKGLYAYNGTVWEKMWTKANVKTEVEKVPFITPVFAASNLAASASIAAGTISGLTFNTLYQNSPAGAQGSAGAYTGYAIQQAGGYVISYNADLRNVSGDTIGGTIVYVLKNGTNICTYGTAKVYQFGGVSGTCTLNLAVNDIITFRVQSSNSAYQVTNPNVSISRISN</sequence>
<accession>J2T7M2</accession>
<reference evidence="2 3" key="1">
    <citation type="journal article" date="2012" name="J. Bacteriol.">
        <title>Twenty-one genome sequences from Pseudomonas species and 19 genome sequences from diverse bacteria isolated from the rhizosphere and endosphere of Populus deltoides.</title>
        <authorList>
            <person name="Brown S.D."/>
            <person name="Utturkar S.M."/>
            <person name="Klingeman D.M."/>
            <person name="Johnson C.M."/>
            <person name="Martin S.L."/>
            <person name="Land M.L."/>
            <person name="Lu T.Y."/>
            <person name="Schadt C.W."/>
            <person name="Doktycz M.J."/>
            <person name="Pelletier D.A."/>
        </authorList>
    </citation>
    <scope>NUCLEOTIDE SEQUENCE [LARGE SCALE GENOMIC DNA]</scope>
    <source>
        <strain evidence="2 3">CF314</strain>
    </source>
</reference>
<dbReference type="OrthoDB" id="933310at2"/>
<dbReference type="AlphaFoldDB" id="J2T7M2"/>
<name>J2T7M2_9FLAO</name>
<comment type="caution">
    <text evidence="2">The sequence shown here is derived from an EMBL/GenBank/DDBJ whole genome shotgun (WGS) entry which is preliminary data.</text>
</comment>
<keyword evidence="1" id="KW-0732">Signal</keyword>
<proteinExistence type="predicted"/>